<name>A0A0J8RTC6_COCIT</name>
<proteinExistence type="predicted"/>
<dbReference type="EMBL" id="DS017005">
    <property type="protein sequence ID" value="KMU88470.1"/>
    <property type="molecule type" value="Genomic_DNA"/>
</dbReference>
<dbReference type="AlphaFoldDB" id="A0A0J8RTC6"/>
<gene>
    <name evidence="1" type="ORF">CIHG_06271</name>
</gene>
<sequence>MSSENLWWRVNQPEMGYRFNEVDDYFWEGESKKRMRLKIKCIRDRTPSGNGPIPVPGPDRRLFVRHARTSVHVIQDDFQCLNCSTDSIIPAQGSPELMQEQRELHDYYGWKVKRPLAENLLNSAR</sequence>
<evidence type="ECO:0000313" key="1">
    <source>
        <dbReference type="EMBL" id="KMU88470.1"/>
    </source>
</evidence>
<organism evidence="1 2">
    <name type="scientific">Coccidioides immitis H538.4</name>
    <dbReference type="NCBI Taxonomy" id="396776"/>
    <lineage>
        <taxon>Eukaryota</taxon>
        <taxon>Fungi</taxon>
        <taxon>Dikarya</taxon>
        <taxon>Ascomycota</taxon>
        <taxon>Pezizomycotina</taxon>
        <taxon>Eurotiomycetes</taxon>
        <taxon>Eurotiomycetidae</taxon>
        <taxon>Onygenales</taxon>
        <taxon>Onygenaceae</taxon>
        <taxon>Coccidioides</taxon>
    </lineage>
</organism>
<reference evidence="2" key="1">
    <citation type="journal article" date="2010" name="Genome Res.">
        <title>Population genomic sequencing of Coccidioides fungi reveals recent hybridization and transposon control.</title>
        <authorList>
            <person name="Neafsey D.E."/>
            <person name="Barker B.M."/>
            <person name="Sharpton T.J."/>
            <person name="Stajich J.E."/>
            <person name="Park D.J."/>
            <person name="Whiston E."/>
            <person name="Hung C.-Y."/>
            <person name="McMahan C."/>
            <person name="White J."/>
            <person name="Sykes S."/>
            <person name="Heiman D."/>
            <person name="Young S."/>
            <person name="Zeng Q."/>
            <person name="Abouelleil A."/>
            <person name="Aftuck L."/>
            <person name="Bessette D."/>
            <person name="Brown A."/>
            <person name="FitzGerald M."/>
            <person name="Lui A."/>
            <person name="Macdonald J.P."/>
            <person name="Priest M."/>
            <person name="Orbach M.J."/>
            <person name="Galgiani J.N."/>
            <person name="Kirkland T.N."/>
            <person name="Cole G.T."/>
            <person name="Birren B.W."/>
            <person name="Henn M.R."/>
            <person name="Taylor J.W."/>
            <person name="Rounsley S.D."/>
        </authorList>
    </citation>
    <scope>NUCLEOTIDE SEQUENCE [LARGE SCALE GENOMIC DNA]</scope>
    <source>
        <strain evidence="2">H538.4</strain>
    </source>
</reference>
<dbReference type="VEuPathDB" id="FungiDB:CIHG_06271"/>
<evidence type="ECO:0000313" key="2">
    <source>
        <dbReference type="Proteomes" id="UP000054563"/>
    </source>
</evidence>
<dbReference type="Proteomes" id="UP000054563">
    <property type="component" value="Unassembled WGS sequence"/>
</dbReference>
<protein>
    <submittedName>
        <fullName evidence="1">Uncharacterized protein</fullName>
    </submittedName>
</protein>
<accession>A0A0J8RTC6</accession>